<sequence length="50" mass="5573">MEEQAIRSKDDVFSCTCTAKVRSSPKAALGWQSWDMVFHGTVRGEAAKQK</sequence>
<organism evidence="1 2">
    <name type="scientific">Phytophthora nicotianae P1976</name>
    <dbReference type="NCBI Taxonomy" id="1317066"/>
    <lineage>
        <taxon>Eukaryota</taxon>
        <taxon>Sar</taxon>
        <taxon>Stramenopiles</taxon>
        <taxon>Oomycota</taxon>
        <taxon>Peronosporomycetes</taxon>
        <taxon>Peronosporales</taxon>
        <taxon>Peronosporaceae</taxon>
        <taxon>Phytophthora</taxon>
    </lineage>
</organism>
<dbReference type="AlphaFoldDB" id="A0A080ZYA2"/>
<accession>A0A080ZYA2</accession>
<gene>
    <name evidence="1" type="ORF">F444_12074</name>
</gene>
<proteinExistence type="predicted"/>
<evidence type="ECO:0000313" key="2">
    <source>
        <dbReference type="Proteomes" id="UP000028582"/>
    </source>
</evidence>
<name>A0A080ZYA2_PHYNI</name>
<dbReference type="EMBL" id="ANJA01002166">
    <property type="protein sequence ID" value="ETO71613.1"/>
    <property type="molecule type" value="Genomic_DNA"/>
</dbReference>
<evidence type="ECO:0000313" key="1">
    <source>
        <dbReference type="EMBL" id="ETO71613.1"/>
    </source>
</evidence>
<protein>
    <submittedName>
        <fullName evidence="1">Uncharacterized protein</fullName>
    </submittedName>
</protein>
<comment type="caution">
    <text evidence="1">The sequence shown here is derived from an EMBL/GenBank/DDBJ whole genome shotgun (WGS) entry which is preliminary data.</text>
</comment>
<reference evidence="1 2" key="1">
    <citation type="submission" date="2013-11" db="EMBL/GenBank/DDBJ databases">
        <title>The Genome Sequence of Phytophthora parasitica P1976.</title>
        <authorList>
            <consortium name="The Broad Institute Genomics Platform"/>
            <person name="Russ C."/>
            <person name="Tyler B."/>
            <person name="Panabieres F."/>
            <person name="Shan W."/>
            <person name="Tripathy S."/>
            <person name="Grunwald N."/>
            <person name="Machado M."/>
            <person name="Johnson C.S."/>
            <person name="Walker B."/>
            <person name="Young S."/>
            <person name="Zeng Q."/>
            <person name="Gargeya S."/>
            <person name="Fitzgerald M."/>
            <person name="Haas B."/>
            <person name="Abouelleil A."/>
            <person name="Allen A.W."/>
            <person name="Alvarado L."/>
            <person name="Arachchi H.M."/>
            <person name="Berlin A.M."/>
            <person name="Chapman S.B."/>
            <person name="Gainer-Dewar J."/>
            <person name="Goldberg J."/>
            <person name="Griggs A."/>
            <person name="Gujja S."/>
            <person name="Hansen M."/>
            <person name="Howarth C."/>
            <person name="Imamovic A."/>
            <person name="Ireland A."/>
            <person name="Larimer J."/>
            <person name="McCowan C."/>
            <person name="Murphy C."/>
            <person name="Pearson M."/>
            <person name="Poon T.W."/>
            <person name="Priest M."/>
            <person name="Roberts A."/>
            <person name="Saif S."/>
            <person name="Shea T."/>
            <person name="Sisk P."/>
            <person name="Sykes S."/>
            <person name="Wortman J."/>
            <person name="Nusbaum C."/>
            <person name="Birren B."/>
        </authorList>
    </citation>
    <scope>NUCLEOTIDE SEQUENCE [LARGE SCALE GENOMIC DNA]</scope>
    <source>
        <strain evidence="1 2">P1976</strain>
    </source>
</reference>
<dbReference type="Proteomes" id="UP000028582">
    <property type="component" value="Unassembled WGS sequence"/>
</dbReference>